<evidence type="ECO:0000313" key="2">
    <source>
        <dbReference type="EMBL" id="ABD25310.1"/>
    </source>
</evidence>
<dbReference type="KEGG" id="nar:Saro_0865"/>
<evidence type="ECO:0000256" key="1">
    <source>
        <dbReference type="SAM" id="MobiDB-lite"/>
    </source>
</evidence>
<keyword evidence="3" id="KW-1185">Reference proteome</keyword>
<sequence length="273" mass="31355">MHAAGFTGHSKCFAVLAGGPPPDTNRRMTQQNDSRPWPQAGRERLIYPSPVGWKGTDFVDNEEELLRRLNPKTVFMMGDNPALPRMPERPRLLDFFRCRFGDITVRHLLVSAKRALDDGLPEKVVIACLLHDISNGCLIRADHGYWSAQLIAPYVDPEVAFAVKYHQALRYVPDESVGYAYPDSYHKFFGPDYQPPEYLLRDAEHARGHEWYMTTRQVTLYDTYFFDDFPEVDPEALADVIGRNFREPDEGLGFDGSATAHMWRTMIWPNNFL</sequence>
<name>Q2GA13_NOVAD</name>
<dbReference type="SUPFAM" id="SSF109604">
    <property type="entry name" value="HD-domain/PDEase-like"/>
    <property type="match status" value="1"/>
</dbReference>
<accession>Q2GA13</accession>
<feature type="region of interest" description="Disordered" evidence="1">
    <location>
        <begin position="19"/>
        <end position="40"/>
    </location>
</feature>
<dbReference type="AlphaFoldDB" id="Q2GA13"/>
<gene>
    <name evidence="2" type="ordered locus">Saro_0865</name>
</gene>
<reference evidence="3" key="1">
    <citation type="submission" date="2006-01" db="EMBL/GenBank/DDBJ databases">
        <title>Complete sequence of Novosphingobium aromaticivorans DSM 12444.</title>
        <authorList>
            <consortium name="US DOE Joint Genome Institute"/>
            <person name="Copeland A."/>
            <person name="Lucas S."/>
            <person name="Lapidus A."/>
            <person name="Barry K."/>
            <person name="Detter J.C."/>
            <person name="Glavina T."/>
            <person name="Hammon N."/>
            <person name="Israni S."/>
            <person name="Pitluck S."/>
            <person name="Chain P."/>
            <person name="Malfatti S."/>
            <person name="Shin M."/>
            <person name="Vergez L."/>
            <person name="Schmutz J."/>
            <person name="Larimer F."/>
            <person name="Land M."/>
            <person name="Kyrpides N."/>
            <person name="Ivanova N."/>
            <person name="Fredrickson J."/>
            <person name="Balkwill D."/>
            <person name="Romine M.F."/>
            <person name="Richardson P."/>
        </authorList>
    </citation>
    <scope>NUCLEOTIDE SEQUENCE [LARGE SCALE GENOMIC DNA]</scope>
    <source>
        <strain evidence="3">ATCC 700278 / DSM 12444 / CCUG 56034 / CIP 105152 / NBRC 16084 / F199</strain>
    </source>
</reference>
<dbReference type="HOGENOM" id="CLU_1131776_0_0_5"/>
<evidence type="ECO:0008006" key="4">
    <source>
        <dbReference type="Google" id="ProtNLM"/>
    </source>
</evidence>
<dbReference type="STRING" id="279238.Saro_0865"/>
<organism evidence="2 3">
    <name type="scientific">Novosphingobium aromaticivorans (strain ATCC 700278 / DSM 12444 / CCUG 56034 / CIP 105152 / NBRC 16084 / F199)</name>
    <dbReference type="NCBI Taxonomy" id="279238"/>
    <lineage>
        <taxon>Bacteria</taxon>
        <taxon>Pseudomonadati</taxon>
        <taxon>Pseudomonadota</taxon>
        <taxon>Alphaproteobacteria</taxon>
        <taxon>Sphingomonadales</taxon>
        <taxon>Sphingomonadaceae</taxon>
        <taxon>Novosphingobium</taxon>
    </lineage>
</organism>
<dbReference type="eggNOG" id="COG4341">
    <property type="taxonomic scope" value="Bacteria"/>
</dbReference>
<dbReference type="Proteomes" id="UP000009134">
    <property type="component" value="Chromosome"/>
</dbReference>
<protein>
    <recommendedName>
        <fullName evidence="4">HD domain-containing protein</fullName>
    </recommendedName>
</protein>
<evidence type="ECO:0000313" key="3">
    <source>
        <dbReference type="Proteomes" id="UP000009134"/>
    </source>
</evidence>
<dbReference type="Gene3D" id="1.10.3210.10">
    <property type="entry name" value="Hypothetical protein af1432"/>
    <property type="match status" value="1"/>
</dbReference>
<dbReference type="EMBL" id="CP000248">
    <property type="protein sequence ID" value="ABD25310.1"/>
    <property type="molecule type" value="Genomic_DNA"/>
</dbReference>
<proteinExistence type="predicted"/>